<keyword evidence="1" id="KW-0614">Plasmid</keyword>
<accession>A0A140GRX9</accession>
<reference evidence="1 2" key="1">
    <citation type="journal article" date="2016" name="PLoS ONE">
        <title>Plasmid Characterization and Chromosome Analysis of Two netF+ Clostridium perfringens Isolates Associated with Foal and Canine Necrotizing Enteritis.</title>
        <authorList>
            <person name="Mehdizadeh Gohari I."/>
            <person name="Kropinski A.M."/>
            <person name="Weese S.J."/>
            <person name="Parreira V.R."/>
            <person name="Whitehead A.E."/>
            <person name="Boerlin P."/>
            <person name="Prescott J.F."/>
        </authorList>
    </citation>
    <scope>NUCLEOTIDE SEQUENCE [LARGE SCALE GENOMIC DNA]</scope>
    <source>
        <strain evidence="1 2">JP838</strain>
        <plasmid evidence="2">Plasmid pJFP838A</plasmid>
    </source>
</reference>
<dbReference type="PATRIC" id="fig|1502.177.peg.3582"/>
<name>A0A140GRX9_CLOPF</name>
<gene>
    <name evidence="1" type="ORF">JFP838_pA0372</name>
</gene>
<dbReference type="Proteomes" id="UP000070260">
    <property type="component" value="Plasmid pJFP838A"/>
</dbReference>
<geneLocation type="plasmid" evidence="1 2">
    <name>pJFP838A</name>
</geneLocation>
<dbReference type="AlphaFoldDB" id="A0A140GRX9"/>
<organism evidence="1 2">
    <name type="scientific">Clostridium perfringens</name>
    <dbReference type="NCBI Taxonomy" id="1502"/>
    <lineage>
        <taxon>Bacteria</taxon>
        <taxon>Bacillati</taxon>
        <taxon>Bacillota</taxon>
        <taxon>Clostridia</taxon>
        <taxon>Eubacteriales</taxon>
        <taxon>Clostridiaceae</taxon>
        <taxon>Clostridium</taxon>
    </lineage>
</organism>
<dbReference type="EMBL" id="CP013615">
    <property type="protein sequence ID" value="AMN31288.1"/>
    <property type="molecule type" value="Genomic_DNA"/>
</dbReference>
<evidence type="ECO:0000313" key="2">
    <source>
        <dbReference type="Proteomes" id="UP000070260"/>
    </source>
</evidence>
<sequence>MVDMNFRIRKKHGEVSLRFLFCGVPAIAKFMLIRIAEIKKNRNYPKSFDSYKKFLFEINKLEKGFKDLIIIEKYNSFDDNMLSVINSMGIKSTCEDMQGYNLLALNEKHELDLISRERYNMLENRACEALKLFLSMYKDLIEVDESINSFIVSFFEGQIKFNWATPVKYTCFFSDKNKYDYSQYLDVMKLDEDERWNSILTSILRAFKLSNDSLYRKLSKEEEEDIKKGFYYFLDNKNSLYI</sequence>
<proteinExistence type="predicted"/>
<evidence type="ECO:0000313" key="1">
    <source>
        <dbReference type="EMBL" id="AMN31288.1"/>
    </source>
</evidence>
<protein>
    <submittedName>
        <fullName evidence="1">Uncharacterized protein</fullName>
    </submittedName>
</protein>